<keyword evidence="3" id="KW-1185">Reference proteome</keyword>
<evidence type="ECO:0000313" key="3">
    <source>
        <dbReference type="Proteomes" id="UP000194236"/>
    </source>
</evidence>
<feature type="transmembrane region" description="Helical" evidence="1">
    <location>
        <begin position="74"/>
        <end position="96"/>
    </location>
</feature>
<name>A0A1Y3B9H5_EURMA</name>
<dbReference type="OrthoDB" id="10648093at2759"/>
<sequence length="105" mass="12568">YLCNTVIANPIRRYNIFIQIKQWDDIFQQTFGDDLNDRKFVMGKKSRSTWLNGKFQSFINDHYRLRTLCRGFEFSIRSIPITGTILAILFFIFIIFDYSIVHFVV</sequence>
<comment type="caution">
    <text evidence="2">The sequence shown here is derived from an EMBL/GenBank/DDBJ whole genome shotgun (WGS) entry which is preliminary data.</text>
</comment>
<feature type="non-terminal residue" evidence="2">
    <location>
        <position position="1"/>
    </location>
</feature>
<keyword evidence="1" id="KW-1133">Transmembrane helix</keyword>
<keyword evidence="1" id="KW-0812">Transmembrane</keyword>
<reference evidence="2 3" key="1">
    <citation type="submission" date="2017-03" db="EMBL/GenBank/DDBJ databases">
        <title>Genome Survey of Euroglyphus maynei.</title>
        <authorList>
            <person name="Arlian L.G."/>
            <person name="Morgan M.S."/>
            <person name="Rider S.D."/>
        </authorList>
    </citation>
    <scope>NUCLEOTIDE SEQUENCE [LARGE SCALE GENOMIC DNA]</scope>
    <source>
        <strain evidence="2">Arlian Lab</strain>
        <tissue evidence="2">Whole body</tissue>
    </source>
</reference>
<evidence type="ECO:0000313" key="2">
    <source>
        <dbReference type="EMBL" id="OTF76558.1"/>
    </source>
</evidence>
<dbReference type="EMBL" id="MUJZ01036878">
    <property type="protein sequence ID" value="OTF76558.1"/>
    <property type="molecule type" value="Genomic_DNA"/>
</dbReference>
<gene>
    <name evidence="2" type="ORF">BLA29_008687</name>
</gene>
<proteinExistence type="predicted"/>
<dbReference type="AlphaFoldDB" id="A0A1Y3B9H5"/>
<accession>A0A1Y3B9H5</accession>
<keyword evidence="1" id="KW-0472">Membrane</keyword>
<evidence type="ECO:0000256" key="1">
    <source>
        <dbReference type="SAM" id="Phobius"/>
    </source>
</evidence>
<dbReference type="Proteomes" id="UP000194236">
    <property type="component" value="Unassembled WGS sequence"/>
</dbReference>
<organism evidence="2 3">
    <name type="scientific">Euroglyphus maynei</name>
    <name type="common">Mayne's house dust mite</name>
    <dbReference type="NCBI Taxonomy" id="6958"/>
    <lineage>
        <taxon>Eukaryota</taxon>
        <taxon>Metazoa</taxon>
        <taxon>Ecdysozoa</taxon>
        <taxon>Arthropoda</taxon>
        <taxon>Chelicerata</taxon>
        <taxon>Arachnida</taxon>
        <taxon>Acari</taxon>
        <taxon>Acariformes</taxon>
        <taxon>Sarcoptiformes</taxon>
        <taxon>Astigmata</taxon>
        <taxon>Psoroptidia</taxon>
        <taxon>Analgoidea</taxon>
        <taxon>Pyroglyphidae</taxon>
        <taxon>Pyroglyphinae</taxon>
        <taxon>Euroglyphus</taxon>
    </lineage>
</organism>
<protein>
    <submittedName>
        <fullName evidence="2">Uncharacterized protein</fullName>
    </submittedName>
</protein>